<name>A0A7G5H5E1_9BACT</name>
<feature type="compositionally biased region" description="Basic residues" evidence="1">
    <location>
        <begin position="191"/>
        <end position="210"/>
    </location>
</feature>
<dbReference type="KEGG" id="sfol:H3H32_16305"/>
<dbReference type="EMBL" id="CP059732">
    <property type="protein sequence ID" value="QMW06333.1"/>
    <property type="molecule type" value="Genomic_DNA"/>
</dbReference>
<organism evidence="2 3">
    <name type="scientific">Spirosoma foliorum</name>
    <dbReference type="NCBI Taxonomy" id="2710596"/>
    <lineage>
        <taxon>Bacteria</taxon>
        <taxon>Pseudomonadati</taxon>
        <taxon>Bacteroidota</taxon>
        <taxon>Cytophagia</taxon>
        <taxon>Cytophagales</taxon>
        <taxon>Cytophagaceae</taxon>
        <taxon>Spirosoma</taxon>
    </lineage>
</organism>
<keyword evidence="3" id="KW-1185">Reference proteome</keyword>
<proteinExistence type="predicted"/>
<reference evidence="2 3" key="1">
    <citation type="submission" date="2020-07" db="EMBL/GenBank/DDBJ databases">
        <title>Spirosoma foliorum sp. nov., isolated from the leaves on the Nejang mountain Korea, Republic of.</title>
        <authorList>
            <person name="Ho H."/>
            <person name="Lee Y.-J."/>
            <person name="Nurcahyanto D.-A."/>
            <person name="Kim S.-G."/>
        </authorList>
    </citation>
    <scope>NUCLEOTIDE SEQUENCE [LARGE SCALE GENOMIC DNA]</scope>
    <source>
        <strain evidence="2 3">PL0136</strain>
    </source>
</reference>
<dbReference type="AlphaFoldDB" id="A0A7G5H5E1"/>
<evidence type="ECO:0000313" key="2">
    <source>
        <dbReference type="EMBL" id="QMW06333.1"/>
    </source>
</evidence>
<dbReference type="Pfam" id="PF14902">
    <property type="entry name" value="DUF4494"/>
    <property type="match status" value="1"/>
</dbReference>
<feature type="compositionally biased region" description="Polar residues" evidence="1">
    <location>
        <begin position="211"/>
        <end position="221"/>
    </location>
</feature>
<dbReference type="RefSeq" id="WP_182463702.1">
    <property type="nucleotide sequence ID" value="NZ_CP059732.1"/>
</dbReference>
<feature type="region of interest" description="Disordered" evidence="1">
    <location>
        <begin position="158"/>
        <end position="221"/>
    </location>
</feature>
<dbReference type="InterPro" id="IPR027848">
    <property type="entry name" value="DUF4494"/>
</dbReference>
<dbReference type="Proteomes" id="UP000515369">
    <property type="component" value="Chromosome"/>
</dbReference>
<sequence length="221" mass="25567">MWRKSKVIYEGMVNRERKTFTEHYLHESISLGDVEEQCAKNLSKRITTGIEMVDSAAKVRFTKVIFFGMQEDDFFFELKIGEWEDNKKTTYTYLLPAVGPEQAIERIKAYMGTTSADWRLLDIKESDILAVWSSASDLWMGDWWNRMDRYYAEGKRMPDANDVTDQEGESGEGEENDDDAPRDMFGNKLSKSGKKRTGKGNRSYRNKGKNRGSNVSYSRLN</sequence>
<evidence type="ECO:0000256" key="1">
    <source>
        <dbReference type="SAM" id="MobiDB-lite"/>
    </source>
</evidence>
<feature type="compositionally biased region" description="Acidic residues" evidence="1">
    <location>
        <begin position="162"/>
        <end position="180"/>
    </location>
</feature>
<protein>
    <submittedName>
        <fullName evidence="2">DUF4494 family protein</fullName>
    </submittedName>
</protein>
<gene>
    <name evidence="2" type="ORF">H3H32_16305</name>
</gene>
<accession>A0A7G5H5E1</accession>
<evidence type="ECO:0000313" key="3">
    <source>
        <dbReference type="Proteomes" id="UP000515369"/>
    </source>
</evidence>